<dbReference type="EMBL" id="CCSD01000058">
    <property type="protein sequence ID" value="CDZ89233.1"/>
    <property type="molecule type" value="Genomic_DNA"/>
</dbReference>
<gene>
    <name evidence="2" type="ORF">RHRU231_470081</name>
</gene>
<proteinExistence type="predicted"/>
<evidence type="ECO:0000313" key="3">
    <source>
        <dbReference type="Proteomes" id="UP000042997"/>
    </source>
</evidence>
<dbReference type="AlphaFoldDB" id="A0A098BKK7"/>
<reference evidence="2 3" key="1">
    <citation type="journal article" date="2014" name="Genome Announc.">
        <title>Draft Genome Sequence of Propane- and Butane-Oxidizing Actinobacterium Rhodococcus ruber IEGM 231.</title>
        <authorList>
            <person name="Ivshina I.B."/>
            <person name="Kuyukina M.S."/>
            <person name="Krivoruchko A.V."/>
            <person name="Barbe V."/>
            <person name="Fischer C."/>
        </authorList>
    </citation>
    <scope>NUCLEOTIDE SEQUENCE [LARGE SCALE GENOMIC DNA]</scope>
</reference>
<dbReference type="Proteomes" id="UP000042997">
    <property type="component" value="Unassembled WGS sequence"/>
</dbReference>
<evidence type="ECO:0000313" key="2">
    <source>
        <dbReference type="EMBL" id="CDZ89233.1"/>
    </source>
</evidence>
<protein>
    <submittedName>
        <fullName evidence="2">Uncharacterized protein</fullName>
    </submittedName>
</protein>
<feature type="region of interest" description="Disordered" evidence="1">
    <location>
        <begin position="67"/>
        <end position="94"/>
    </location>
</feature>
<accession>A0A098BKK7</accession>
<sequence>MIGGRDQAAGDGSMRGGDVLVASSAGAAVEEVSVVVSGGANSDGGADVVELGVVLSDGVVPGSVGSGTVGSGTLGRVPGNCHGRSVPGTSAGDSGRSLVVDSGVLGGVVVAGVVVDDSGTVGVG</sequence>
<evidence type="ECO:0000256" key="1">
    <source>
        <dbReference type="SAM" id="MobiDB-lite"/>
    </source>
</evidence>
<name>A0A098BKK7_9NOCA</name>
<organism evidence="2 3">
    <name type="scientific">Rhodococcus ruber</name>
    <dbReference type="NCBI Taxonomy" id="1830"/>
    <lineage>
        <taxon>Bacteria</taxon>
        <taxon>Bacillati</taxon>
        <taxon>Actinomycetota</taxon>
        <taxon>Actinomycetes</taxon>
        <taxon>Mycobacteriales</taxon>
        <taxon>Nocardiaceae</taxon>
        <taxon>Rhodococcus</taxon>
    </lineage>
</organism>